<accession>A0ABT9GKD1</accession>
<evidence type="ECO:0000313" key="1">
    <source>
        <dbReference type="EMBL" id="MDP4527435.1"/>
    </source>
</evidence>
<gene>
    <name evidence="1" type="ORF">Q3O59_00145</name>
</gene>
<evidence type="ECO:0000313" key="2">
    <source>
        <dbReference type="Proteomes" id="UP001236258"/>
    </source>
</evidence>
<name>A0ABT9GKD1_9GAMM</name>
<proteinExistence type="predicted"/>
<organism evidence="1 2">
    <name type="scientific">Alkalimonas delamerensis</name>
    <dbReference type="NCBI Taxonomy" id="265981"/>
    <lineage>
        <taxon>Bacteria</taxon>
        <taxon>Pseudomonadati</taxon>
        <taxon>Pseudomonadota</taxon>
        <taxon>Gammaproteobacteria</taxon>
        <taxon>Alkalimonas</taxon>
    </lineage>
</organism>
<reference evidence="1 2" key="1">
    <citation type="submission" date="2023-08" db="EMBL/GenBank/DDBJ databases">
        <authorList>
            <person name="Joshi A."/>
            <person name="Thite S."/>
        </authorList>
    </citation>
    <scope>NUCLEOTIDE SEQUENCE [LARGE SCALE GENOMIC DNA]</scope>
    <source>
        <strain evidence="1 2">1E1</strain>
    </source>
</reference>
<dbReference type="EMBL" id="JAUZVY010000001">
    <property type="protein sequence ID" value="MDP4527435.1"/>
    <property type="molecule type" value="Genomic_DNA"/>
</dbReference>
<dbReference type="RefSeq" id="WP_305943688.1">
    <property type="nucleotide sequence ID" value="NZ_JAUZVY010000001.1"/>
</dbReference>
<keyword evidence="2" id="KW-1185">Reference proteome</keyword>
<dbReference type="Proteomes" id="UP001236258">
    <property type="component" value="Unassembled WGS sequence"/>
</dbReference>
<sequence length="532" mass="60743">MATYYIPVTELGLVEFLSSGYVGISKSKVDYTDIHTQCWPSTAVLRELEPGFSDIFCEIVRDEKSFILKTKTNGKSVKMFQIKDPTSIGEIKRILFSSQKSLSEFVSKFHYMEDLNISDFELVYEPSLNQSSSQNSFIANKLTIDSISLSGVIADTSEEKDKFLVQSRTVFAYIASFFKFFPVGLTLSLDDLQCSNDCSRIFKLIACFLGCSSPTKSLELMLGQYWSLCHSNQVDARTDQIEILERISERLELVASERNEVSKSKGFISRVINIFMGMESHPDLSEDSSEKSFQFGFYISILIKDLQDLPEMKNRFRFSSQVEAIASFLFLLRSHFSQVSAETFSLLGAKKKDWTVALSNVYRSKKNDILIKFRSQSNSLDLNCILFINDVVLLRFARGISAVEGQVISTLQRFNVEPTRDVETGLLSIETYVSNQQVRVLLKIVNFKENHHVNEINIYCRSRISHDVLRKAKSRLKLLKMTSHSGVVTGVDESGYLVFSRVQMLDTMHKDELWHHIKQVANAIAWINLHEW</sequence>
<protein>
    <submittedName>
        <fullName evidence="1">Uncharacterized protein</fullName>
    </submittedName>
</protein>
<comment type="caution">
    <text evidence="1">The sequence shown here is derived from an EMBL/GenBank/DDBJ whole genome shotgun (WGS) entry which is preliminary data.</text>
</comment>